<evidence type="ECO:0000313" key="1">
    <source>
        <dbReference type="EMBL" id="ADI12936.1"/>
    </source>
</evidence>
<dbReference type="AlphaFoldDB" id="D7CD94"/>
<dbReference type="PATRIC" id="fig|749414.3.peg.10112"/>
<dbReference type="EMBL" id="CP002047">
    <property type="protein sequence ID" value="ADI12936.1"/>
    <property type="molecule type" value="Genomic_DNA"/>
</dbReference>
<reference evidence="1 2" key="1">
    <citation type="journal article" date="2010" name="J. Bacteriol.">
        <title>Genome sequence of the milbemycin-producing bacterium Streptomyces bingchenggensis.</title>
        <authorList>
            <person name="Wang X.J."/>
            <person name="Yan Y.J."/>
            <person name="Zhang B."/>
            <person name="An J."/>
            <person name="Wang J.J."/>
            <person name="Tian J."/>
            <person name="Jiang L."/>
            <person name="Chen Y.H."/>
            <person name="Huang S.X."/>
            <person name="Yin M."/>
            <person name="Zhang J."/>
            <person name="Gao A.L."/>
            <person name="Liu C.X."/>
            <person name="Zhu Z.X."/>
            <person name="Xiang W.S."/>
        </authorList>
    </citation>
    <scope>NUCLEOTIDE SEQUENCE [LARGE SCALE GENOMIC DNA]</scope>
    <source>
        <strain evidence="1 2">BCW-1</strain>
    </source>
</reference>
<dbReference type="KEGG" id="sbh:SBI_09818"/>
<dbReference type="Proteomes" id="UP000000377">
    <property type="component" value="Chromosome"/>
</dbReference>
<proteinExistence type="predicted"/>
<organism evidence="1 2">
    <name type="scientific">Streptomyces bingchenggensis (strain BCW-1)</name>
    <dbReference type="NCBI Taxonomy" id="749414"/>
    <lineage>
        <taxon>Bacteria</taxon>
        <taxon>Bacillati</taxon>
        <taxon>Actinomycetota</taxon>
        <taxon>Actinomycetes</taxon>
        <taxon>Kitasatosporales</taxon>
        <taxon>Streptomycetaceae</taxon>
        <taxon>Streptomyces</taxon>
    </lineage>
</organism>
<gene>
    <name evidence="1" type="ordered locus">SBI_09818</name>
</gene>
<sequence>MWLRQDKKRGVVTFSVAVVVLGTAAAVLVPTLADDRPDCRSAPPATVALADDPQAATRAPDPGEDLSRIGRVKDVLGLRGKELCAGKDGVEVAGRALVAATADGWRSRSLAMARVAHAAVLALGEEFDRRIPDGLEPYLARMLAAYIVDANRDLSSGRGSDAGGRPAMLTEEASYSDGGSWLAAYARP</sequence>
<dbReference type="HOGENOM" id="CLU_1440273_0_0_11"/>
<protein>
    <submittedName>
        <fullName evidence="1">Uncharacterized protein</fullName>
    </submittedName>
</protein>
<name>D7CD94_STRBB</name>
<dbReference type="STRING" id="749414.SBI_09818"/>
<accession>D7CD94</accession>
<keyword evidence="2" id="KW-1185">Reference proteome</keyword>
<evidence type="ECO:0000313" key="2">
    <source>
        <dbReference type="Proteomes" id="UP000000377"/>
    </source>
</evidence>